<keyword evidence="2" id="KW-1185">Reference proteome</keyword>
<protein>
    <recommendedName>
        <fullName evidence="3">AB hydrolase-1 domain-containing protein</fullName>
    </recommendedName>
</protein>
<name>E1ZJP5_CHLVA</name>
<dbReference type="OrthoDB" id="518531at2759"/>
<dbReference type="InParanoid" id="E1ZJP5"/>
<gene>
    <name evidence="1" type="ORF">CHLNCDRAFT_136074</name>
</gene>
<dbReference type="RefSeq" id="XP_005846001.1">
    <property type="nucleotide sequence ID" value="XM_005845939.1"/>
</dbReference>
<dbReference type="SUPFAM" id="SSF53474">
    <property type="entry name" value="alpha/beta-Hydrolases"/>
    <property type="match status" value="1"/>
</dbReference>
<dbReference type="Proteomes" id="UP000008141">
    <property type="component" value="Unassembled WGS sequence"/>
</dbReference>
<sequence length="277" mass="29225">MAQPPPPHSPPPPTIYRSAAGEAAIRSLYDKTLAALPFEHEERLVQTSFGTAHVVVCGPAAAPPLVVWHGMSTPAPIALGGSGLSDCLVGIKRFRIYVPDLPYQAGSRSEDVELDPAKHEQGKWCLEVLRGLGLVPPAGAEGGKGKRGAFPPPPLHLGASYGASVIADLAVVAPEAIRGAALLVPAGLMPGATWPVLFRLVLPSVLYRLLPCPLTAWLALVSMCDEPVPADLEMVLLSWRHVVRYPQMPGGSTGFPAEQLSRLSAPTIIVAAENDIF</sequence>
<dbReference type="Gene3D" id="3.40.50.1820">
    <property type="entry name" value="alpha/beta hydrolase"/>
    <property type="match status" value="1"/>
</dbReference>
<dbReference type="KEGG" id="cvr:CHLNCDRAFT_136074"/>
<proteinExistence type="predicted"/>
<evidence type="ECO:0000313" key="1">
    <source>
        <dbReference type="EMBL" id="EFN53899.1"/>
    </source>
</evidence>
<dbReference type="GeneID" id="17353444"/>
<dbReference type="EMBL" id="GL433849">
    <property type="protein sequence ID" value="EFN53899.1"/>
    <property type="molecule type" value="Genomic_DNA"/>
</dbReference>
<evidence type="ECO:0000313" key="2">
    <source>
        <dbReference type="Proteomes" id="UP000008141"/>
    </source>
</evidence>
<organism evidence="2">
    <name type="scientific">Chlorella variabilis</name>
    <name type="common">Green alga</name>
    <dbReference type="NCBI Taxonomy" id="554065"/>
    <lineage>
        <taxon>Eukaryota</taxon>
        <taxon>Viridiplantae</taxon>
        <taxon>Chlorophyta</taxon>
        <taxon>core chlorophytes</taxon>
        <taxon>Trebouxiophyceae</taxon>
        <taxon>Chlorellales</taxon>
        <taxon>Chlorellaceae</taxon>
        <taxon>Chlorella clade</taxon>
        <taxon>Chlorella</taxon>
    </lineage>
</organism>
<reference evidence="1 2" key="1">
    <citation type="journal article" date="2010" name="Plant Cell">
        <title>The Chlorella variabilis NC64A genome reveals adaptation to photosymbiosis, coevolution with viruses, and cryptic sex.</title>
        <authorList>
            <person name="Blanc G."/>
            <person name="Duncan G."/>
            <person name="Agarkova I."/>
            <person name="Borodovsky M."/>
            <person name="Gurnon J."/>
            <person name="Kuo A."/>
            <person name="Lindquist E."/>
            <person name="Lucas S."/>
            <person name="Pangilinan J."/>
            <person name="Polle J."/>
            <person name="Salamov A."/>
            <person name="Terry A."/>
            <person name="Yamada T."/>
            <person name="Dunigan D.D."/>
            <person name="Grigoriev I.V."/>
            <person name="Claverie J.M."/>
            <person name="Van Etten J.L."/>
        </authorList>
    </citation>
    <scope>NUCLEOTIDE SEQUENCE [LARGE SCALE GENOMIC DNA]</scope>
    <source>
        <strain evidence="1 2">NC64A</strain>
    </source>
</reference>
<dbReference type="AlphaFoldDB" id="E1ZJP5"/>
<accession>E1ZJP5</accession>
<evidence type="ECO:0008006" key="3">
    <source>
        <dbReference type="Google" id="ProtNLM"/>
    </source>
</evidence>
<dbReference type="InterPro" id="IPR029058">
    <property type="entry name" value="AB_hydrolase_fold"/>
</dbReference>